<keyword evidence="1" id="KW-0732">Signal</keyword>
<dbReference type="SUPFAM" id="SSF69322">
    <property type="entry name" value="Tricorn protease domain 2"/>
    <property type="match status" value="1"/>
</dbReference>
<dbReference type="RefSeq" id="WP_168748020.1">
    <property type="nucleotide sequence ID" value="NZ_CP051464.1"/>
</dbReference>
<dbReference type="Proteomes" id="UP000501048">
    <property type="component" value="Chromosome"/>
</dbReference>
<gene>
    <name evidence="2" type="ORF">HC660_19480</name>
</gene>
<accession>A0ABX6LX03</accession>
<reference evidence="2 3" key="1">
    <citation type="submission" date="2020-04" db="EMBL/GenBank/DDBJ databases">
        <title>Plant growth promoting and environmental Bacillus: genomic and epigenetic comparison.</title>
        <authorList>
            <person name="Reva O.N."/>
            <person name="Lutz S."/>
            <person name="Ahrens C.H."/>
        </authorList>
    </citation>
    <scope>NUCLEOTIDE SEQUENCE [LARGE SCALE GENOMIC DNA]</scope>
    <source>
        <strain evidence="2 3">UCMB5075</strain>
    </source>
</reference>
<organism evidence="2 3">
    <name type="scientific">Bacillus mojavensis</name>
    <dbReference type="NCBI Taxonomy" id="72360"/>
    <lineage>
        <taxon>Bacteria</taxon>
        <taxon>Bacillati</taxon>
        <taxon>Bacillota</taxon>
        <taxon>Bacilli</taxon>
        <taxon>Bacillales</taxon>
        <taxon>Bacillaceae</taxon>
        <taxon>Bacillus</taxon>
    </lineage>
</organism>
<dbReference type="PROSITE" id="PS51257">
    <property type="entry name" value="PROKAR_LIPOPROTEIN"/>
    <property type="match status" value="1"/>
</dbReference>
<proteinExistence type="predicted"/>
<dbReference type="GeneID" id="76982668"/>
<dbReference type="EMBL" id="CP051464">
    <property type="protein sequence ID" value="QJC96423.1"/>
    <property type="molecule type" value="Genomic_DNA"/>
</dbReference>
<evidence type="ECO:0000313" key="2">
    <source>
        <dbReference type="EMBL" id="QJC96423.1"/>
    </source>
</evidence>
<protein>
    <recommendedName>
        <fullName evidence="4">Lipoprotein</fullName>
    </recommendedName>
</protein>
<evidence type="ECO:0000256" key="1">
    <source>
        <dbReference type="SAM" id="SignalP"/>
    </source>
</evidence>
<feature type="chain" id="PRO_5045265440" description="Lipoprotein" evidence="1">
    <location>
        <begin position="22"/>
        <end position="377"/>
    </location>
</feature>
<evidence type="ECO:0000313" key="3">
    <source>
        <dbReference type="Proteomes" id="UP000501048"/>
    </source>
</evidence>
<name>A0ABX6LX03_BACMO</name>
<sequence length="377" mass="43031">MKRLKTLFILASILIVTCSCDLQPTGNKTERSSNHKTELKNISKGDFIVGFSHTLNRGAEFAIYKENGSIQDSIIIKDAVNLSTSSYNKDDTFFSSNRSNHHFMVNNKPGRIKKFNDKSLSKATEDEGAFFINTSENYVIHDINVGYTDSGLQGELVYWKDDKQKKNQIKLDGEIVSAQVLDNKIYAIASDEENMSIISINPKTNKQEKKASIPNKTVYFTDDKDAFQIFDERTFMLAINDNVNEKEASKILLIDKETLKTKKEVVMENGFIPTKLKRINDEIVAVSYNGKVSFFDENLNKKKSFEFYAGNSEMLLNDIKFDDSNMYVLIKGFDMQKEKVLGEITSYDLKSGKKVNTTPLKAKKEWEIARFELLHNE</sequence>
<evidence type="ECO:0008006" key="4">
    <source>
        <dbReference type="Google" id="ProtNLM"/>
    </source>
</evidence>
<keyword evidence="3" id="KW-1185">Reference proteome</keyword>
<feature type="signal peptide" evidence="1">
    <location>
        <begin position="1"/>
        <end position="21"/>
    </location>
</feature>